<proteinExistence type="inferred from homology"/>
<dbReference type="FunFam" id="1.10.10.10:FF:000045">
    <property type="entry name" value="ROK family transcriptional regulator"/>
    <property type="match status" value="1"/>
</dbReference>
<dbReference type="GO" id="GO:0003677">
    <property type="term" value="F:DNA binding"/>
    <property type="evidence" value="ECO:0007669"/>
    <property type="project" value="UniProtKB-KW"/>
</dbReference>
<dbReference type="InterPro" id="IPR036390">
    <property type="entry name" value="WH_DNA-bd_sf"/>
</dbReference>
<evidence type="ECO:0000256" key="4">
    <source>
        <dbReference type="ARBA" id="ARBA00023163"/>
    </source>
</evidence>
<dbReference type="InterPro" id="IPR036388">
    <property type="entry name" value="WH-like_DNA-bd_sf"/>
</dbReference>
<dbReference type="InterPro" id="IPR049874">
    <property type="entry name" value="ROK_cs"/>
</dbReference>
<sequence length="405" mass="44329">MYMAQPGHIDHIKQINAGRVYKLIDQKGPISRIDLSKESELAPASITKITRELIDAHLIHETTVQEAISRGRPAVGLQTNNMGWQFLSMRLGRGYLTIALHELGGEVLIDTKIDIHEIDQDDVLARLLFEIEEFFQTYSAQLDRVTSIAITLPGLVNSEQGIVLQMPHYNVKNLALGPEIYKATGLPVFVANDTRAWALAEKLFGHAQDVDNSVLISIHHGLGAGIVLDGRVLQGRHGNIGELGHIQIDPKGKRCHCGNYGCLETVASSQAIRDQVKARIMSGETSCLAIIEDISIEDICAAAADGDPLAVDVIQQLGRYLGAAIAIVINLFNPDKVLIGGVINQAKAILYPSIEQCIREQSLPVYHQDLQLVESRFYKQATMPGAALIKQALYDGLLLMKVVEG</sequence>
<dbReference type="InterPro" id="IPR000600">
    <property type="entry name" value="ROK"/>
</dbReference>
<dbReference type="SUPFAM" id="SSF53067">
    <property type="entry name" value="Actin-like ATPase domain"/>
    <property type="match status" value="1"/>
</dbReference>
<dbReference type="PATRIC" id="fig|1481663.12.peg.1472"/>
<dbReference type="GO" id="GO:0006351">
    <property type="term" value="P:DNA-templated transcription"/>
    <property type="evidence" value="ECO:0007669"/>
    <property type="project" value="TreeGrafter"/>
</dbReference>
<dbReference type="CDD" id="cd24074">
    <property type="entry name" value="ASKHA_ATPase_ROK_Mlc"/>
    <property type="match status" value="1"/>
</dbReference>
<dbReference type="PANTHER" id="PTHR18964:SF149">
    <property type="entry name" value="BIFUNCTIONAL UDP-N-ACETYLGLUCOSAMINE 2-EPIMERASE_N-ACETYLMANNOSAMINE KINASE"/>
    <property type="match status" value="1"/>
</dbReference>
<evidence type="ECO:0000256" key="3">
    <source>
        <dbReference type="ARBA" id="ARBA00023125"/>
    </source>
</evidence>
<keyword evidence="2" id="KW-0805">Transcription regulation</keyword>
<evidence type="ECO:0000256" key="2">
    <source>
        <dbReference type="ARBA" id="ARBA00023015"/>
    </source>
</evidence>
<gene>
    <name evidence="6" type="ORF">XV92_13365</name>
</gene>
<keyword evidence="4" id="KW-0804">Transcription</keyword>
<dbReference type="Gene3D" id="3.30.420.40">
    <property type="match status" value="2"/>
</dbReference>
<dbReference type="Pfam" id="PF00480">
    <property type="entry name" value="ROK"/>
    <property type="match status" value="1"/>
</dbReference>
<comment type="similarity">
    <text evidence="1">Belongs to the ROK (NagC/XylR) family.</text>
</comment>
<dbReference type="OrthoDB" id="3189808at2"/>
<evidence type="ECO:0000313" key="7">
    <source>
        <dbReference type="Proteomes" id="UP000050491"/>
    </source>
</evidence>
<dbReference type="AlphaFoldDB" id="A0A0Q0PKH9"/>
<keyword evidence="5" id="KW-0119">Carbohydrate metabolism</keyword>
<dbReference type="SUPFAM" id="SSF46785">
    <property type="entry name" value="Winged helix' DNA-binding domain"/>
    <property type="match status" value="1"/>
</dbReference>
<evidence type="ECO:0000313" key="6">
    <source>
        <dbReference type="EMBL" id="KQA99767.1"/>
    </source>
</evidence>
<protein>
    <submittedName>
        <fullName evidence="6">Transcriptional regulator</fullName>
    </submittedName>
</protein>
<keyword evidence="3" id="KW-0238">DNA-binding</keyword>
<dbReference type="InterPro" id="IPR043129">
    <property type="entry name" value="ATPase_NBD"/>
</dbReference>
<dbReference type="EMBL" id="LBGP01000018">
    <property type="protein sequence ID" value="KQA99767.1"/>
    <property type="molecule type" value="Genomic_DNA"/>
</dbReference>
<dbReference type="Proteomes" id="UP000050491">
    <property type="component" value="Unassembled WGS sequence"/>
</dbReference>
<name>A0A0Q0PKH9_VIBMT</name>
<dbReference type="Gene3D" id="1.10.10.10">
    <property type="entry name" value="Winged helix-like DNA-binding domain superfamily/Winged helix DNA-binding domain"/>
    <property type="match status" value="1"/>
</dbReference>
<organism evidence="6 7">
    <name type="scientific">Vibrio metoecus</name>
    <dbReference type="NCBI Taxonomy" id="1481663"/>
    <lineage>
        <taxon>Bacteria</taxon>
        <taxon>Pseudomonadati</taxon>
        <taxon>Pseudomonadota</taxon>
        <taxon>Gammaproteobacteria</taxon>
        <taxon>Vibrionales</taxon>
        <taxon>Vibrionaceae</taxon>
        <taxon>Vibrio</taxon>
    </lineage>
</organism>
<reference evidence="6 7" key="1">
    <citation type="journal article" date="2015" name="Genome Biol. Evol.">
        <title>The Dynamics of Genetic Interactions between Vibrio metoecus and Vibrio cholerae, Two Close Relatives Co-Occurring in the Environment.</title>
        <authorList>
            <person name="Orata F.D."/>
            <person name="Kirchberger P.C."/>
            <person name="Meheust R."/>
            <person name="Barlow E.J."/>
            <person name="Tarr C.L."/>
            <person name="Boucher Y."/>
        </authorList>
    </citation>
    <scope>NUCLEOTIDE SEQUENCE [LARGE SCALE GENOMIC DNA]</scope>
    <source>
        <strain evidence="6 7">YB5B04</strain>
    </source>
</reference>
<accession>A0A0Q0PKH9</accession>
<evidence type="ECO:0000256" key="1">
    <source>
        <dbReference type="ARBA" id="ARBA00006479"/>
    </source>
</evidence>
<comment type="caution">
    <text evidence="6">The sequence shown here is derived from an EMBL/GenBank/DDBJ whole genome shotgun (WGS) entry which is preliminary data.</text>
</comment>
<dbReference type="RefSeq" id="WP_055065028.1">
    <property type="nucleotide sequence ID" value="NZ_JAMQXW010000047.1"/>
</dbReference>
<dbReference type="PROSITE" id="PS01125">
    <property type="entry name" value="ROK"/>
    <property type="match status" value="1"/>
</dbReference>
<evidence type="ECO:0000256" key="5">
    <source>
        <dbReference type="ARBA" id="ARBA00023277"/>
    </source>
</evidence>
<dbReference type="GO" id="GO:0006355">
    <property type="term" value="P:regulation of DNA-templated transcription"/>
    <property type="evidence" value="ECO:0007669"/>
    <property type="project" value="UniProtKB-ARBA"/>
</dbReference>
<dbReference type="PANTHER" id="PTHR18964">
    <property type="entry name" value="ROK (REPRESSOR, ORF, KINASE) FAMILY"/>
    <property type="match status" value="1"/>
</dbReference>